<dbReference type="EC" id="6.3.2.2" evidence="8"/>
<dbReference type="AlphaFoldDB" id="A0A5E8H970"/>
<dbReference type="Pfam" id="PF04262">
    <property type="entry name" value="Glu_cys_ligase"/>
    <property type="match status" value="1"/>
</dbReference>
<evidence type="ECO:0000256" key="2">
    <source>
        <dbReference type="ARBA" id="ARBA00008772"/>
    </source>
</evidence>
<evidence type="ECO:0000256" key="9">
    <source>
        <dbReference type="RuleBase" id="RU004391"/>
    </source>
</evidence>
<keyword evidence="3 8" id="KW-0436">Ligase</keyword>
<evidence type="ECO:0000256" key="7">
    <source>
        <dbReference type="ARBA" id="ARBA00048819"/>
    </source>
</evidence>
<evidence type="ECO:0000259" key="10">
    <source>
        <dbReference type="Pfam" id="PF04262"/>
    </source>
</evidence>
<proteinExistence type="inferred from homology"/>
<sequence>MKSKLLKSKQKNSTLTLITKEYRDCLLSAKHGLERESIRVNENANLSKTPHPKELGSSLTHPLIKTDFAEAQVEYATNIHKTIPEALAELTELHSFTAKQLKNEFLWPFSMPPVLPQENKIDVGQYGTSIEGRKKTIYRNGLGHRYGKKMQTISGVHYNVSFDSCMLSVVSEKRFQKALSIETKSQIYFDTIRNFYRISPALLYLFGSSSLTDVTFVDEPKSYKQLQKLDPKTFNAPFATTLRLSNIGYTSKVQGKYPISVNSLKEYASDMCQVVSKTYAPYKKFNTKATNQLNDFVLQLENEYYSLVRPKQVPKGEERVVDALMERGVEYLEIRLLDLDPFSAIGVEESRLYFLHMVLLYCMLHESPKADLVEMAQWRKNQEITTWLGRKTDTLVHLMGKEIPLRDMLFQLFVELQPIADLLDENDATGPYSRALELQWEKWDDPSLLGGAMTELDLKINKSSFREFGLALAKSHKDELLQINLSPNRMKYYEDMSEQSIYEQKKMETLEGSHLKKNQKPIQIKPLKLCSEV</sequence>
<dbReference type="Proteomes" id="UP000013996">
    <property type="component" value="Unassembled WGS sequence"/>
</dbReference>
<dbReference type="NCBIfam" id="TIGR01434">
    <property type="entry name" value="glu_cys_ligase"/>
    <property type="match status" value="1"/>
</dbReference>
<dbReference type="Gene3D" id="3.30.590.20">
    <property type="match status" value="1"/>
</dbReference>
<dbReference type="GO" id="GO:0006750">
    <property type="term" value="P:glutathione biosynthetic process"/>
    <property type="evidence" value="ECO:0007669"/>
    <property type="project" value="UniProtKB-UniRule"/>
</dbReference>
<evidence type="ECO:0000256" key="1">
    <source>
        <dbReference type="ARBA" id="ARBA00005006"/>
    </source>
</evidence>
<reference evidence="11 12" key="1">
    <citation type="submission" date="2013-04" db="EMBL/GenBank/DDBJ databases">
        <authorList>
            <person name="Harkins D.M."/>
            <person name="Durkin A.S."/>
            <person name="Brinkac L.M."/>
            <person name="Haft D.H."/>
            <person name="Selengut J.D."/>
            <person name="Sanka R."/>
            <person name="DePew J."/>
            <person name="Purushe J."/>
            <person name="Hartskeerl R.A."/>
            <person name="Ahmed A."/>
            <person name="van der Linden H."/>
            <person name="Goris M.G.A."/>
            <person name="Vinetz J.M."/>
            <person name="Sutton G.G."/>
            <person name="Nierman W.C."/>
            <person name="Fouts D.E."/>
        </authorList>
    </citation>
    <scope>NUCLEOTIDE SEQUENCE [LARGE SCALE GENOMIC DNA]</scope>
    <source>
        <strain evidence="11 12">Sao Paulo</strain>
    </source>
</reference>
<dbReference type="GO" id="GO:0004357">
    <property type="term" value="F:glutamate-cysteine ligase activity"/>
    <property type="evidence" value="ECO:0007669"/>
    <property type="project" value="UniProtKB-UniRule"/>
</dbReference>
<protein>
    <recommendedName>
        <fullName evidence="8">Glutamate--cysteine ligase</fullName>
        <ecNumber evidence="8">6.3.2.2</ecNumber>
    </recommendedName>
    <alternativeName>
        <fullName evidence="8">Gamma-ECS</fullName>
        <shortName evidence="8">GCS</shortName>
    </alternativeName>
    <alternativeName>
        <fullName evidence="8">Gamma-glutamylcysteine synthetase</fullName>
    </alternativeName>
</protein>
<dbReference type="UniPathway" id="UPA00142">
    <property type="reaction ID" value="UER00209"/>
</dbReference>
<comment type="pathway">
    <text evidence="1 8 9">Sulfur metabolism; glutathione biosynthesis; glutathione from L-cysteine and L-glutamate: step 1/2.</text>
</comment>
<evidence type="ECO:0000256" key="4">
    <source>
        <dbReference type="ARBA" id="ARBA00022684"/>
    </source>
</evidence>
<dbReference type="InterPro" id="IPR006334">
    <property type="entry name" value="Glut_cys_ligase"/>
</dbReference>
<dbReference type="SUPFAM" id="SSF55931">
    <property type="entry name" value="Glutamine synthetase/guanido kinase"/>
    <property type="match status" value="1"/>
</dbReference>
<dbReference type="EMBL" id="AOGX02000024">
    <property type="protein sequence ID" value="EOQ88001.1"/>
    <property type="molecule type" value="Genomic_DNA"/>
</dbReference>
<evidence type="ECO:0000313" key="11">
    <source>
        <dbReference type="EMBL" id="EOQ88001.1"/>
    </source>
</evidence>
<dbReference type="RefSeq" id="WP_015678029.1">
    <property type="nucleotide sequence ID" value="NZ_AOGX02000024.1"/>
</dbReference>
<dbReference type="GO" id="GO:0005524">
    <property type="term" value="F:ATP binding"/>
    <property type="evidence" value="ECO:0007669"/>
    <property type="project" value="UniProtKB-KW"/>
</dbReference>
<comment type="similarity">
    <text evidence="2 8">Belongs to the glutamate--cysteine ligase type 1 family. Type 1 subfamily.</text>
</comment>
<evidence type="ECO:0000256" key="5">
    <source>
        <dbReference type="ARBA" id="ARBA00022741"/>
    </source>
</evidence>
<comment type="catalytic activity">
    <reaction evidence="7 8 9">
        <text>L-cysteine + L-glutamate + ATP = gamma-L-glutamyl-L-cysteine + ADP + phosphate + H(+)</text>
        <dbReference type="Rhea" id="RHEA:13285"/>
        <dbReference type="ChEBI" id="CHEBI:15378"/>
        <dbReference type="ChEBI" id="CHEBI:29985"/>
        <dbReference type="ChEBI" id="CHEBI:30616"/>
        <dbReference type="ChEBI" id="CHEBI:35235"/>
        <dbReference type="ChEBI" id="CHEBI:43474"/>
        <dbReference type="ChEBI" id="CHEBI:58173"/>
        <dbReference type="ChEBI" id="CHEBI:456216"/>
        <dbReference type="EC" id="6.3.2.2"/>
    </reaction>
</comment>
<evidence type="ECO:0000256" key="6">
    <source>
        <dbReference type="ARBA" id="ARBA00022840"/>
    </source>
</evidence>
<feature type="domain" description="Glutamate--cysteine ligase" evidence="10">
    <location>
        <begin position="17"/>
        <end position="383"/>
    </location>
</feature>
<dbReference type="PANTHER" id="PTHR38761">
    <property type="entry name" value="GLUTAMATE--CYSTEINE LIGASE"/>
    <property type="match status" value="1"/>
</dbReference>
<dbReference type="STRING" id="1249483.LEP1GSC202_3240"/>
<organism evidence="11 12">
    <name type="scientific">Leptospira yanagawae serovar Saopaulo str. Sao Paulo = ATCC 700523</name>
    <dbReference type="NCBI Taxonomy" id="1249483"/>
    <lineage>
        <taxon>Bacteria</taxon>
        <taxon>Pseudomonadati</taxon>
        <taxon>Spirochaetota</taxon>
        <taxon>Spirochaetia</taxon>
        <taxon>Leptospirales</taxon>
        <taxon>Leptospiraceae</taxon>
        <taxon>Leptospira</taxon>
    </lineage>
</organism>
<evidence type="ECO:0000256" key="3">
    <source>
        <dbReference type="ARBA" id="ARBA00022598"/>
    </source>
</evidence>
<evidence type="ECO:0000313" key="12">
    <source>
        <dbReference type="Proteomes" id="UP000013996"/>
    </source>
</evidence>
<dbReference type="InterPro" id="IPR014746">
    <property type="entry name" value="Gln_synth/guanido_kin_cat_dom"/>
</dbReference>
<dbReference type="InterPro" id="IPR007370">
    <property type="entry name" value="Glu_cys_ligase"/>
</dbReference>
<keyword evidence="4 8" id="KW-0317">Glutathione biosynthesis</keyword>
<dbReference type="OrthoDB" id="9803907at2"/>
<gene>
    <name evidence="8 11" type="primary">gshA</name>
    <name evidence="11" type="ORF">LEP1GSC202_3240</name>
</gene>
<name>A0A5E8H970_9LEPT</name>
<keyword evidence="6 8" id="KW-0067">ATP-binding</keyword>
<evidence type="ECO:0000256" key="8">
    <source>
        <dbReference type="HAMAP-Rule" id="MF_00578"/>
    </source>
</evidence>
<dbReference type="GO" id="GO:0046872">
    <property type="term" value="F:metal ion binding"/>
    <property type="evidence" value="ECO:0007669"/>
    <property type="project" value="TreeGrafter"/>
</dbReference>
<accession>A0A5E8H970</accession>
<dbReference type="HAMAP" id="MF_00578">
    <property type="entry name" value="Glu_cys_ligase"/>
    <property type="match status" value="1"/>
</dbReference>
<comment type="caution">
    <text evidence="11">The sequence shown here is derived from an EMBL/GenBank/DDBJ whole genome shotgun (WGS) entry which is preliminary data.</text>
</comment>
<dbReference type="PANTHER" id="PTHR38761:SF1">
    <property type="entry name" value="GLUTAMATE--CYSTEINE LIGASE"/>
    <property type="match status" value="1"/>
</dbReference>
<keyword evidence="5 8" id="KW-0547">Nucleotide-binding</keyword>
<dbReference type="GO" id="GO:0005829">
    <property type="term" value="C:cytosol"/>
    <property type="evidence" value="ECO:0007669"/>
    <property type="project" value="TreeGrafter"/>
</dbReference>